<dbReference type="eggNOG" id="ENOG5031UV7">
    <property type="taxonomic scope" value="Bacteria"/>
</dbReference>
<dbReference type="Proteomes" id="UP000010408">
    <property type="component" value="Unassembled WGS sequence"/>
</dbReference>
<sequence>MLAPYKSPIFVPIYDTKAMNPPTKQPLRERLHMMRRRNRIRKRSVIALIKSHLDSSRYQDYNWWDSHASTFWLPRFIDLHLEPKKRINLFSCFQNPLMLIRYYKGVKIFLSGENLANNEHFGFHPRMLDHRINEVDLALGFEFRKDPKYYRFPLWIYQNEFISPSASLEDIRALLEQINDPSTRRSTGRSRFIGQISSHDKGGMRGRLIDLLNPIGQIDCAGKFRHNTDELLEVYGDDKFKYLANYRFNLCPENSLGEGYITEKVFDSIRAGCIPIYWGAYLEPGILNPKAILRFEEGKEQEFYNRVKELWENEAAYEQFILEPPFVEGAAERIWEILQGLRERLAPLVEEG</sequence>
<dbReference type="InterPro" id="IPR041058">
    <property type="entry name" value="FucT_N"/>
</dbReference>
<name>L1N8X0_9PORP</name>
<evidence type="ECO:0000256" key="1">
    <source>
        <dbReference type="ARBA" id="ARBA00008919"/>
    </source>
</evidence>
<evidence type="ECO:0000313" key="7">
    <source>
        <dbReference type="Proteomes" id="UP000010408"/>
    </source>
</evidence>
<keyword evidence="2" id="KW-0328">Glycosyltransferase</keyword>
<dbReference type="PANTHER" id="PTHR11929:SF194">
    <property type="entry name" value="ALPHA-(1,3)-FUCOSYLTRANSFERASE 10"/>
    <property type="match status" value="1"/>
</dbReference>
<organism evidence="6 7">
    <name type="scientific">Porphyromonas catoniae F0037</name>
    <dbReference type="NCBI Taxonomy" id="1127696"/>
    <lineage>
        <taxon>Bacteria</taxon>
        <taxon>Pseudomonadati</taxon>
        <taxon>Bacteroidota</taxon>
        <taxon>Bacteroidia</taxon>
        <taxon>Bacteroidales</taxon>
        <taxon>Porphyromonadaceae</taxon>
        <taxon>Porphyromonas</taxon>
    </lineage>
</organism>
<dbReference type="InterPro" id="IPR001503">
    <property type="entry name" value="Glyco_trans_10"/>
</dbReference>
<gene>
    <name evidence="6" type="ORF">HMPREF9134_01857</name>
</gene>
<proteinExistence type="inferred from homology"/>
<dbReference type="PANTHER" id="PTHR11929">
    <property type="entry name" value="ALPHA- 1,3 -FUCOSYLTRANSFERASE"/>
    <property type="match status" value="1"/>
</dbReference>
<evidence type="ECO:0000313" key="6">
    <source>
        <dbReference type="EMBL" id="EKX99948.1"/>
    </source>
</evidence>
<dbReference type="SUPFAM" id="SSF53756">
    <property type="entry name" value="UDP-Glycosyltransferase/glycogen phosphorylase"/>
    <property type="match status" value="1"/>
</dbReference>
<keyword evidence="3" id="KW-0808">Transferase</keyword>
<dbReference type="Pfam" id="PF00852">
    <property type="entry name" value="Glyco_transf_10"/>
    <property type="match status" value="1"/>
</dbReference>
<dbReference type="HOGENOM" id="CLU_064454_0_0_10"/>
<dbReference type="InterPro" id="IPR055270">
    <property type="entry name" value="Glyco_tran_10_C"/>
</dbReference>
<dbReference type="GO" id="GO:0016020">
    <property type="term" value="C:membrane"/>
    <property type="evidence" value="ECO:0007669"/>
    <property type="project" value="InterPro"/>
</dbReference>
<dbReference type="AlphaFoldDB" id="L1N8X0"/>
<dbReference type="Gene3D" id="3.40.50.11660">
    <property type="entry name" value="Glycosyl transferase family 10, C-terminal domain"/>
    <property type="match status" value="1"/>
</dbReference>
<dbReference type="GO" id="GO:0008417">
    <property type="term" value="F:fucosyltransferase activity"/>
    <property type="evidence" value="ECO:0007669"/>
    <property type="project" value="InterPro"/>
</dbReference>
<evidence type="ECO:0000259" key="4">
    <source>
        <dbReference type="Pfam" id="PF00852"/>
    </source>
</evidence>
<evidence type="ECO:0000256" key="3">
    <source>
        <dbReference type="ARBA" id="ARBA00022679"/>
    </source>
</evidence>
<dbReference type="PATRIC" id="fig|1127696.3.peg.1690"/>
<evidence type="ECO:0000259" key="5">
    <source>
        <dbReference type="Pfam" id="PF18025"/>
    </source>
</evidence>
<reference evidence="6 7" key="1">
    <citation type="submission" date="2012-05" db="EMBL/GenBank/DDBJ databases">
        <authorList>
            <person name="Weinstock G."/>
            <person name="Sodergren E."/>
            <person name="Lobos E.A."/>
            <person name="Fulton L."/>
            <person name="Fulton R."/>
            <person name="Courtney L."/>
            <person name="Fronick C."/>
            <person name="O'Laughlin M."/>
            <person name="Godfrey J."/>
            <person name="Wilson R.M."/>
            <person name="Miner T."/>
            <person name="Farmer C."/>
            <person name="Delehaunty K."/>
            <person name="Cordes M."/>
            <person name="Minx P."/>
            <person name="Tomlinson C."/>
            <person name="Chen J."/>
            <person name="Wollam A."/>
            <person name="Pepin K.H."/>
            <person name="Bhonagiri V."/>
            <person name="Zhang X."/>
            <person name="Suruliraj S."/>
            <person name="Warren W."/>
            <person name="Mitreva M."/>
            <person name="Mardis E.R."/>
            <person name="Wilson R.K."/>
        </authorList>
    </citation>
    <scope>NUCLEOTIDE SEQUENCE [LARGE SCALE GENOMIC DNA]</scope>
    <source>
        <strain evidence="6 7">F0037</strain>
    </source>
</reference>
<protein>
    <submittedName>
        <fullName evidence="6">Uncharacterized protein</fullName>
    </submittedName>
</protein>
<accession>L1N8X0</accession>
<dbReference type="EMBL" id="AMEQ01000044">
    <property type="protein sequence ID" value="EKX99948.1"/>
    <property type="molecule type" value="Genomic_DNA"/>
</dbReference>
<comment type="caution">
    <text evidence="6">The sequence shown here is derived from an EMBL/GenBank/DDBJ whole genome shotgun (WGS) entry which is preliminary data.</text>
</comment>
<comment type="similarity">
    <text evidence="1">Belongs to the glycosyltransferase 10 family.</text>
</comment>
<dbReference type="InterPro" id="IPR038577">
    <property type="entry name" value="GT10-like_C_sf"/>
</dbReference>
<evidence type="ECO:0000256" key="2">
    <source>
        <dbReference type="ARBA" id="ARBA00022676"/>
    </source>
</evidence>
<feature type="domain" description="Fucosyltransferase C-terminal" evidence="4">
    <location>
        <begin position="197"/>
        <end position="320"/>
    </location>
</feature>
<feature type="domain" description="Alpha-(1,3)-fucosyltransferase FucT N-terminal" evidence="5">
    <location>
        <begin position="78"/>
        <end position="156"/>
    </location>
</feature>
<dbReference type="Pfam" id="PF18025">
    <property type="entry name" value="FucT_N"/>
    <property type="match status" value="1"/>
</dbReference>